<feature type="transmembrane region" description="Helical" evidence="1">
    <location>
        <begin position="24"/>
        <end position="42"/>
    </location>
</feature>
<reference evidence="2" key="1">
    <citation type="submission" date="2022-07" db="EMBL/GenBank/DDBJ databases">
        <title>Genetic diversity of Erwinia pyrifoliae.</title>
        <authorList>
            <person name="Park D.S."/>
            <person name="Ham H."/>
        </authorList>
    </citation>
    <scope>NUCLEOTIDE SEQUENCE</scope>
    <source>
        <strain evidence="2">CP201486</strain>
    </source>
</reference>
<keyword evidence="1" id="KW-0812">Transmembrane</keyword>
<name>A0ABY5X6T6_ERWPY</name>
<keyword evidence="3" id="KW-1185">Reference proteome</keyword>
<dbReference type="Proteomes" id="UP001058553">
    <property type="component" value="Chromosome"/>
</dbReference>
<proteinExistence type="predicted"/>
<organism evidence="2 3">
    <name type="scientific">Erwinia pyrifoliae</name>
    <dbReference type="NCBI Taxonomy" id="79967"/>
    <lineage>
        <taxon>Bacteria</taxon>
        <taxon>Pseudomonadati</taxon>
        <taxon>Pseudomonadota</taxon>
        <taxon>Gammaproteobacteria</taxon>
        <taxon>Enterobacterales</taxon>
        <taxon>Erwiniaceae</taxon>
        <taxon>Erwinia</taxon>
    </lineage>
</organism>
<dbReference type="RefSeq" id="WP_259825831.1">
    <property type="nucleotide sequence ID" value="NZ_CP103445.1"/>
</dbReference>
<accession>A0ABY5X6T6</accession>
<protein>
    <submittedName>
        <fullName evidence="2">Uncharacterized protein</fullName>
    </submittedName>
</protein>
<feature type="transmembrane region" description="Helical" evidence="1">
    <location>
        <begin position="63"/>
        <end position="85"/>
    </location>
</feature>
<sequence length="126" mass="13933">MIAVFSLLIFYSGNIDFAIKINIYIPWSGAIFILFIGCAVVLNKISGSECFQLLRKYVAGAKWCWMAATSHPVISSFTGFLGGFYSYEQQNSPSYDAGDYPPPQYAGRYSAALALATFFTYKTGNE</sequence>
<keyword evidence="1" id="KW-0472">Membrane</keyword>
<evidence type="ECO:0000313" key="2">
    <source>
        <dbReference type="EMBL" id="UWS33100.1"/>
    </source>
</evidence>
<gene>
    <name evidence="2" type="ORF">NYP84_16115</name>
</gene>
<evidence type="ECO:0000256" key="1">
    <source>
        <dbReference type="SAM" id="Phobius"/>
    </source>
</evidence>
<dbReference type="EMBL" id="CP103445">
    <property type="protein sequence ID" value="UWS33100.1"/>
    <property type="molecule type" value="Genomic_DNA"/>
</dbReference>
<evidence type="ECO:0000313" key="3">
    <source>
        <dbReference type="Proteomes" id="UP001058553"/>
    </source>
</evidence>
<keyword evidence="1" id="KW-1133">Transmembrane helix</keyword>